<protein>
    <submittedName>
        <fullName evidence="2">Uncharacterized protein</fullName>
    </submittedName>
</protein>
<feature type="region of interest" description="Disordered" evidence="1">
    <location>
        <begin position="131"/>
        <end position="171"/>
    </location>
</feature>
<feature type="compositionally biased region" description="Basic and acidic residues" evidence="1">
    <location>
        <begin position="131"/>
        <end position="140"/>
    </location>
</feature>
<feature type="compositionally biased region" description="Basic and acidic residues" evidence="1">
    <location>
        <begin position="162"/>
        <end position="171"/>
    </location>
</feature>
<proteinExistence type="predicted"/>
<reference evidence="3" key="1">
    <citation type="submission" date="2017-09" db="EMBL/GenBank/DDBJ databases">
        <title>Depth-based differentiation of microbial function through sediment-hosted aquifers and enrichment of novel symbionts in the deep terrestrial subsurface.</title>
        <authorList>
            <person name="Probst A.J."/>
            <person name="Ladd B."/>
            <person name="Jarett J.K."/>
            <person name="Geller-Mcgrath D.E."/>
            <person name="Sieber C.M.K."/>
            <person name="Emerson J.B."/>
            <person name="Anantharaman K."/>
            <person name="Thomas B.C."/>
            <person name="Malmstrom R."/>
            <person name="Stieglmeier M."/>
            <person name="Klingl A."/>
            <person name="Woyke T."/>
            <person name="Ryan C.M."/>
            <person name="Banfield J.F."/>
        </authorList>
    </citation>
    <scope>NUCLEOTIDE SEQUENCE [LARGE SCALE GENOMIC DNA]</scope>
</reference>
<gene>
    <name evidence="2" type="ORF">COU29_01635</name>
</gene>
<name>A0A2M6W6U3_9BACT</name>
<organism evidence="2 3">
    <name type="scientific">Candidatus Magasanikbacteria bacterium CG10_big_fil_rev_8_21_14_0_10_36_32</name>
    <dbReference type="NCBI Taxonomy" id="1974646"/>
    <lineage>
        <taxon>Bacteria</taxon>
        <taxon>Candidatus Magasanikiibacteriota</taxon>
    </lineage>
</organism>
<evidence type="ECO:0000313" key="3">
    <source>
        <dbReference type="Proteomes" id="UP000231426"/>
    </source>
</evidence>
<comment type="caution">
    <text evidence="2">The sequence shown here is derived from an EMBL/GenBank/DDBJ whole genome shotgun (WGS) entry which is preliminary data.</text>
</comment>
<evidence type="ECO:0000256" key="1">
    <source>
        <dbReference type="SAM" id="MobiDB-lite"/>
    </source>
</evidence>
<dbReference type="Proteomes" id="UP000231426">
    <property type="component" value="Unassembled WGS sequence"/>
</dbReference>
<sequence>MKDNQLKQLLNLIRRTGERCFVADNETEEVFALMTLSDYEKLLNNEVGRDIAKLSEEEMMNKINRDVAYWRSAQPLDESVEVELKKEIKPAIQPKIIKAAAGNMVALGDVLKNKEYFSEKNEEIIENKEPKLVEKSKTEESVPAGFGVEESLTDLPEDGGEEEKFYLEPIE</sequence>
<evidence type="ECO:0000313" key="2">
    <source>
        <dbReference type="EMBL" id="PIT88465.1"/>
    </source>
</evidence>
<feature type="compositionally biased region" description="Acidic residues" evidence="1">
    <location>
        <begin position="151"/>
        <end position="161"/>
    </location>
</feature>
<accession>A0A2M6W6U3</accession>
<dbReference type="EMBL" id="PFBV01000003">
    <property type="protein sequence ID" value="PIT88465.1"/>
    <property type="molecule type" value="Genomic_DNA"/>
</dbReference>
<dbReference type="AlphaFoldDB" id="A0A2M6W6U3"/>